<reference evidence="3 4" key="1">
    <citation type="submission" date="2017-11" db="EMBL/GenBank/DDBJ databases">
        <title>Genomic Encyclopedia of Type Strains, Phase III (KMG-III): the genomes of soil and plant-associated and newly described type strains.</title>
        <authorList>
            <person name="Whitman W."/>
        </authorList>
    </citation>
    <scope>NUCLEOTIDE SEQUENCE [LARGE SCALE GENOMIC DNA]</scope>
    <source>
        <strain evidence="3 4">CGMCC 1.12274</strain>
    </source>
</reference>
<feature type="chain" id="PRO_5014909772" description="Protease inhibitor Inh" evidence="2">
    <location>
        <begin position="24"/>
        <end position="167"/>
    </location>
</feature>
<keyword evidence="4" id="KW-1185">Reference proteome</keyword>
<dbReference type="OrthoDB" id="6057763at2"/>
<evidence type="ECO:0008006" key="5">
    <source>
        <dbReference type="Google" id="ProtNLM"/>
    </source>
</evidence>
<gene>
    <name evidence="3" type="ORF">B0I00_2417</name>
</gene>
<sequence length="167" mass="17265">MPKIALPAALIALAALSACDSTAPVPAPSDEATGSSDASSSPIETGSPSPSPTPSSPATPPAGTNFPAAMQGRWGLTAADCTARPGDTRTLLTIGAKDIRFYESVATIRTVKESSATRLRATLAYEGEGMQWNRDALLEVRPAANQLVMEEFGSDAVPGARTYARCK</sequence>
<evidence type="ECO:0000256" key="1">
    <source>
        <dbReference type="SAM" id="MobiDB-lite"/>
    </source>
</evidence>
<dbReference type="EMBL" id="PHUF01000004">
    <property type="protein sequence ID" value="PKB14815.1"/>
    <property type="molecule type" value="Genomic_DNA"/>
</dbReference>
<protein>
    <recommendedName>
        <fullName evidence="5">Protease inhibitor Inh</fullName>
    </recommendedName>
</protein>
<dbReference type="AlphaFoldDB" id="A0A2N0H791"/>
<feature type="compositionally biased region" description="Low complexity" evidence="1">
    <location>
        <begin position="38"/>
        <end position="48"/>
    </location>
</feature>
<dbReference type="RefSeq" id="WP_157812552.1">
    <property type="nucleotide sequence ID" value="NZ_PHUF01000004.1"/>
</dbReference>
<name>A0A2N0H791_9SPHN</name>
<organism evidence="3 4">
    <name type="scientific">Novosphingobium kunmingense</name>
    <dbReference type="NCBI Taxonomy" id="1211806"/>
    <lineage>
        <taxon>Bacteria</taxon>
        <taxon>Pseudomonadati</taxon>
        <taxon>Pseudomonadota</taxon>
        <taxon>Alphaproteobacteria</taxon>
        <taxon>Sphingomonadales</taxon>
        <taxon>Sphingomonadaceae</taxon>
        <taxon>Novosphingobium</taxon>
    </lineage>
</organism>
<evidence type="ECO:0000256" key="2">
    <source>
        <dbReference type="SAM" id="SignalP"/>
    </source>
</evidence>
<feature type="compositionally biased region" description="Pro residues" evidence="1">
    <location>
        <begin position="49"/>
        <end position="60"/>
    </location>
</feature>
<feature type="signal peptide" evidence="2">
    <location>
        <begin position="1"/>
        <end position="23"/>
    </location>
</feature>
<evidence type="ECO:0000313" key="4">
    <source>
        <dbReference type="Proteomes" id="UP000232587"/>
    </source>
</evidence>
<keyword evidence="2" id="KW-0732">Signal</keyword>
<dbReference type="PROSITE" id="PS51257">
    <property type="entry name" value="PROKAR_LIPOPROTEIN"/>
    <property type="match status" value="1"/>
</dbReference>
<evidence type="ECO:0000313" key="3">
    <source>
        <dbReference type="EMBL" id="PKB14815.1"/>
    </source>
</evidence>
<proteinExistence type="predicted"/>
<accession>A0A2N0H791</accession>
<dbReference type="Proteomes" id="UP000232587">
    <property type="component" value="Unassembled WGS sequence"/>
</dbReference>
<feature type="region of interest" description="Disordered" evidence="1">
    <location>
        <begin position="22"/>
        <end position="70"/>
    </location>
</feature>
<comment type="caution">
    <text evidence="3">The sequence shown here is derived from an EMBL/GenBank/DDBJ whole genome shotgun (WGS) entry which is preliminary data.</text>
</comment>